<protein>
    <recommendedName>
        <fullName evidence="7">Intraflagellar transport protein 122 homolog</fullName>
    </recommendedName>
</protein>
<dbReference type="OrthoDB" id="10255582at2759"/>
<dbReference type="Proteomes" id="UP000801492">
    <property type="component" value="Unassembled WGS sequence"/>
</dbReference>
<organism evidence="5 6">
    <name type="scientific">Ignelater luminosus</name>
    <name type="common">Cucubano</name>
    <name type="synonym">Pyrophorus luminosus</name>
    <dbReference type="NCBI Taxonomy" id="2038154"/>
    <lineage>
        <taxon>Eukaryota</taxon>
        <taxon>Metazoa</taxon>
        <taxon>Ecdysozoa</taxon>
        <taxon>Arthropoda</taxon>
        <taxon>Hexapoda</taxon>
        <taxon>Insecta</taxon>
        <taxon>Pterygota</taxon>
        <taxon>Neoptera</taxon>
        <taxon>Endopterygota</taxon>
        <taxon>Coleoptera</taxon>
        <taxon>Polyphaga</taxon>
        <taxon>Elateriformia</taxon>
        <taxon>Elateroidea</taxon>
        <taxon>Elateridae</taxon>
        <taxon>Agrypninae</taxon>
        <taxon>Pyrophorini</taxon>
        <taxon>Ignelater</taxon>
    </lineage>
</organism>
<evidence type="ECO:0000256" key="1">
    <source>
        <dbReference type="ARBA" id="ARBA00022574"/>
    </source>
</evidence>
<reference evidence="5" key="1">
    <citation type="submission" date="2019-08" db="EMBL/GenBank/DDBJ databases">
        <title>The genome of the North American firefly Photinus pyralis.</title>
        <authorList>
            <consortium name="Photinus pyralis genome working group"/>
            <person name="Fallon T.R."/>
            <person name="Sander Lower S.E."/>
            <person name="Weng J.-K."/>
        </authorList>
    </citation>
    <scope>NUCLEOTIDE SEQUENCE</scope>
    <source>
        <strain evidence="5">TRF0915ILg1</strain>
        <tissue evidence="5">Whole body</tissue>
    </source>
</reference>
<dbReference type="GO" id="GO:0035721">
    <property type="term" value="P:intraciliary retrograde transport"/>
    <property type="evidence" value="ECO:0007669"/>
    <property type="project" value="TreeGrafter"/>
</dbReference>
<feature type="domain" description="Intraflagellar transport protein 122 homolog TPR" evidence="4">
    <location>
        <begin position="9"/>
        <end position="383"/>
    </location>
</feature>
<name>A0A8K0D8K5_IGNLU</name>
<dbReference type="Gene3D" id="1.25.40.470">
    <property type="match status" value="1"/>
</dbReference>
<dbReference type="GO" id="GO:1905515">
    <property type="term" value="P:non-motile cilium assembly"/>
    <property type="evidence" value="ECO:0007669"/>
    <property type="project" value="TreeGrafter"/>
</dbReference>
<sequence>MTTLELPLSTPMYQYIEKKMFNEAHKVACLGVTDGDWEDLAFTALENLELEVARLAFIRLQDYTYLELIRDIQERQQKGENNRDVFIGDIYAYRGKFKEAARLYQKAGQEHRALTMYTDLRMFDLAQEYLGAGDNISLVRQKAEWARNINEHKAAVEMFLSIGETQAAIDIMGEQGWTEQLVDLGRRLDKTERSSLISIAEHLKRLNDSAGAAELYRRLGDSAAVLKLHVDAKEWMQAFTLVQSQPQHKALVYVPYALWLAENDKFVQAQKAFHMAGRPDEAFRVLQQLTDNAVRECRFQDAGYYYWILSRQCLDIAKEDSTQQNNMLNRFYENEHLANVYYAYNALHRYLEDPFTSYMPEALFNIARFVMAHTAQKLPSGISLFSILYTLAKQARTLGANKLAKQLFDKIQSLRVPQKFQEQVEISTIAARARPYSDPEELLPMCYRCSTYNPLAANSNTCINCGQKFVYSYVSFEILPLVEFELDESITDMEAIRLIETPQNEKLQSDNGWKQEVSETHEALHLDLDADDMEDPFTSRLINFESGTNKFQPVIVNRKTLLSMDSSTVLICKWNSPLRYRYYRNLLPDVQITMCYSCYKFFHVDDFELQVLQKGYCPFCRAPPENGTGNNNIDSADELLAF</sequence>
<dbReference type="EMBL" id="VTPC01002852">
    <property type="protein sequence ID" value="KAF2899366.1"/>
    <property type="molecule type" value="Genomic_DNA"/>
</dbReference>
<evidence type="ECO:0000256" key="2">
    <source>
        <dbReference type="ARBA" id="ARBA00022737"/>
    </source>
</evidence>
<evidence type="ECO:0000259" key="3">
    <source>
        <dbReference type="Pfam" id="PF25144"/>
    </source>
</evidence>
<dbReference type="GO" id="GO:0097730">
    <property type="term" value="C:non-motile cilium"/>
    <property type="evidence" value="ECO:0007669"/>
    <property type="project" value="TreeGrafter"/>
</dbReference>
<keyword evidence="2" id="KW-0677">Repeat</keyword>
<dbReference type="PANTHER" id="PTHR12764">
    <property type="entry name" value="WD REPEAT DOMAIN-RELATED"/>
    <property type="match status" value="1"/>
</dbReference>
<dbReference type="GO" id="GO:0061512">
    <property type="term" value="P:protein localization to cilium"/>
    <property type="evidence" value="ECO:0007669"/>
    <property type="project" value="TreeGrafter"/>
</dbReference>
<dbReference type="InterPro" id="IPR056838">
    <property type="entry name" value="Zn_ribbon_IFT122"/>
</dbReference>
<dbReference type="Pfam" id="PF25143">
    <property type="entry name" value="Zn_ribbon_IFT122_C"/>
    <property type="match status" value="1"/>
</dbReference>
<evidence type="ECO:0000313" key="6">
    <source>
        <dbReference type="Proteomes" id="UP000801492"/>
    </source>
</evidence>
<evidence type="ECO:0000313" key="5">
    <source>
        <dbReference type="EMBL" id="KAF2899366.1"/>
    </source>
</evidence>
<keyword evidence="1" id="KW-0853">WD repeat</keyword>
<dbReference type="Pfam" id="PF25295">
    <property type="entry name" value="TPR_IFT122"/>
    <property type="match status" value="1"/>
</dbReference>
<comment type="caution">
    <text evidence="5">The sequence shown here is derived from an EMBL/GenBank/DDBJ whole genome shotgun (WGS) entry which is preliminary data.</text>
</comment>
<dbReference type="InterPro" id="IPR039857">
    <property type="entry name" value="Ift122/121"/>
</dbReference>
<accession>A0A8K0D8K5</accession>
<dbReference type="Pfam" id="PF25144">
    <property type="entry name" value="Zn_ribbon_IFT122"/>
    <property type="match status" value="1"/>
</dbReference>
<evidence type="ECO:0008006" key="7">
    <source>
        <dbReference type="Google" id="ProtNLM"/>
    </source>
</evidence>
<dbReference type="PANTHER" id="PTHR12764:SF4">
    <property type="entry name" value="INTRAFLAGELLAR TRANSPORT PROTEIN 122 HOMOLOG"/>
    <property type="match status" value="1"/>
</dbReference>
<feature type="domain" description="IFT122 zinc ribbon" evidence="3">
    <location>
        <begin position="440"/>
        <end position="482"/>
    </location>
</feature>
<dbReference type="GO" id="GO:0030991">
    <property type="term" value="C:intraciliary transport particle A"/>
    <property type="evidence" value="ECO:0007669"/>
    <property type="project" value="TreeGrafter"/>
</dbReference>
<evidence type="ECO:0000259" key="4">
    <source>
        <dbReference type="Pfam" id="PF25295"/>
    </source>
</evidence>
<dbReference type="InterPro" id="IPR057411">
    <property type="entry name" value="TPR_IFT122"/>
</dbReference>
<keyword evidence="6" id="KW-1185">Reference proteome</keyword>
<gene>
    <name evidence="5" type="ORF">ILUMI_06809</name>
</gene>
<dbReference type="AlphaFoldDB" id="A0A8K0D8K5"/>
<proteinExistence type="predicted"/>